<sequence length="347" mass="38066">MRTSLLLSMSLLFAAAHPVANAATFSDGELLFDQPGWDYSPSSLIDLDGKEKVWWCGHLNGHDVVKYRERTGTGSWSAPVIVLQANQFLRGARPLTWEGVHTCDPTVTRGRWNYQGQEYSYVMYYTTERPGSNGIDNRIAVAFSNDGINWKKHDAPVIHDGDPGTYGTGQSVAWSADGAAGIRTIYTYVDGNGDITYFYRESPDAINFGEKRKLSQKGLTLNGQSGISHAKPALGFAPGSYNGHYFYYMASVCEAHLDSSYGPAYPEWGTAKGVCVYRAEGEDAFTGTWTKVLDSAHIKPVEVEPGFLTNIYGSLDGILPTISIRYGCSGSGDPNTWEICWSEGKLD</sequence>
<evidence type="ECO:0008006" key="4">
    <source>
        <dbReference type="Google" id="ProtNLM"/>
    </source>
</evidence>
<proteinExistence type="predicted"/>
<evidence type="ECO:0000256" key="1">
    <source>
        <dbReference type="SAM" id="SignalP"/>
    </source>
</evidence>
<organism evidence="2 3">
    <name type="scientific">Xanthomonas indica</name>
    <dbReference type="NCBI Taxonomy" id="2912242"/>
    <lineage>
        <taxon>Bacteria</taxon>
        <taxon>Pseudomonadati</taxon>
        <taxon>Pseudomonadota</taxon>
        <taxon>Gammaproteobacteria</taxon>
        <taxon>Lysobacterales</taxon>
        <taxon>Lysobacteraceae</taxon>
        <taxon>Xanthomonas</taxon>
    </lineage>
</organism>
<keyword evidence="3" id="KW-1185">Reference proteome</keyword>
<reference evidence="2 3" key="1">
    <citation type="journal article" date="2022" name="Curr. Microbiol.">
        <title>Xanthomonas indica sp. nov., a Novel Member of Non-Pathogenic Xanthomonas Community from Healthy Rice Seeds.</title>
        <authorList>
            <person name="Rana R."/>
            <person name="Madhavan V.N."/>
            <person name="Saroha T."/>
            <person name="Bansal K."/>
            <person name="Kaur A."/>
            <person name="Sonti R.V."/>
            <person name="Patel H.K."/>
            <person name="Patil P.B."/>
        </authorList>
    </citation>
    <scope>NUCLEOTIDE SEQUENCE [LARGE SCALE GENOMIC DNA]</scope>
    <source>
        <strain evidence="2 3">PPL560</strain>
    </source>
</reference>
<keyword evidence="1" id="KW-0732">Signal</keyword>
<name>A0ABS9WPP8_9XANT</name>
<evidence type="ECO:0000313" key="2">
    <source>
        <dbReference type="EMBL" id="MCI2261344.1"/>
    </source>
</evidence>
<gene>
    <name evidence="2" type="ORF">L3V74_07310</name>
</gene>
<dbReference type="SUPFAM" id="SSF75005">
    <property type="entry name" value="Arabinanase/levansucrase/invertase"/>
    <property type="match status" value="1"/>
</dbReference>
<evidence type="ECO:0000313" key="3">
    <source>
        <dbReference type="Proteomes" id="UP001430647"/>
    </source>
</evidence>
<dbReference type="Proteomes" id="UP001430647">
    <property type="component" value="Unassembled WGS sequence"/>
</dbReference>
<feature type="signal peptide" evidence="1">
    <location>
        <begin position="1"/>
        <end position="22"/>
    </location>
</feature>
<accession>A0ABS9WPP8</accession>
<dbReference type="RefSeq" id="WP_242159384.1">
    <property type="nucleotide sequence ID" value="NZ_JAKJPQ010000005.1"/>
</dbReference>
<dbReference type="EMBL" id="JAKJPQ010000005">
    <property type="protein sequence ID" value="MCI2261344.1"/>
    <property type="molecule type" value="Genomic_DNA"/>
</dbReference>
<comment type="caution">
    <text evidence="2">The sequence shown here is derived from an EMBL/GenBank/DDBJ whole genome shotgun (WGS) entry which is preliminary data.</text>
</comment>
<feature type="chain" id="PRO_5047253597" description="Glycosyl hydrolases family 43" evidence="1">
    <location>
        <begin position="23"/>
        <end position="347"/>
    </location>
</feature>
<protein>
    <recommendedName>
        <fullName evidence="4">Glycosyl hydrolases family 43</fullName>
    </recommendedName>
</protein>
<dbReference type="InterPro" id="IPR023296">
    <property type="entry name" value="Glyco_hydro_beta-prop_sf"/>
</dbReference>
<dbReference type="Gene3D" id="2.115.10.20">
    <property type="entry name" value="Glycosyl hydrolase domain, family 43"/>
    <property type="match status" value="1"/>
</dbReference>